<comment type="caution">
    <text evidence="2">The sequence shown here is derived from an EMBL/GenBank/DDBJ whole genome shotgun (WGS) entry which is preliminary data.</text>
</comment>
<dbReference type="GO" id="GO:0003676">
    <property type="term" value="F:nucleic acid binding"/>
    <property type="evidence" value="ECO:0007669"/>
    <property type="project" value="InterPro"/>
</dbReference>
<dbReference type="AlphaFoldDB" id="A0A2G9ZLW3"/>
<dbReference type="InterPro" id="IPR012337">
    <property type="entry name" value="RNaseH-like_sf"/>
</dbReference>
<name>A0A2G9ZLW3_9BACT</name>
<dbReference type="PANTHER" id="PTHR46889">
    <property type="entry name" value="TRANSPOSASE INSF FOR INSERTION SEQUENCE IS3B-RELATED"/>
    <property type="match status" value="1"/>
</dbReference>
<dbReference type="NCBIfam" id="NF033516">
    <property type="entry name" value="transpos_IS3"/>
    <property type="match status" value="1"/>
</dbReference>
<reference evidence="2 3" key="1">
    <citation type="submission" date="2017-09" db="EMBL/GenBank/DDBJ databases">
        <title>Depth-based differentiation of microbial function through sediment-hosted aquifers and enrichment of novel symbionts in the deep terrestrial subsurface.</title>
        <authorList>
            <person name="Probst A.J."/>
            <person name="Ladd B."/>
            <person name="Jarett J.K."/>
            <person name="Geller-Mcgrath D.E."/>
            <person name="Sieber C.M."/>
            <person name="Emerson J.B."/>
            <person name="Anantharaman K."/>
            <person name="Thomas B.C."/>
            <person name="Malmstrom R."/>
            <person name="Stieglmeier M."/>
            <person name="Klingl A."/>
            <person name="Woyke T."/>
            <person name="Ryan C.M."/>
            <person name="Banfield J.F."/>
        </authorList>
    </citation>
    <scope>NUCLEOTIDE SEQUENCE [LARGE SCALE GENOMIC DNA]</scope>
    <source>
        <strain evidence="2">CG23_combo_of_CG06-09_8_20_14_all_49_15</strain>
    </source>
</reference>
<dbReference type="PROSITE" id="PS50994">
    <property type="entry name" value="INTEGRASE"/>
    <property type="match status" value="1"/>
</dbReference>
<organism evidence="2 3">
    <name type="scientific">Candidatus Falkowbacteria bacterium CG23_combo_of_CG06-09_8_20_14_all_49_15</name>
    <dbReference type="NCBI Taxonomy" id="1974572"/>
    <lineage>
        <taxon>Bacteria</taxon>
        <taxon>Candidatus Falkowiibacteriota</taxon>
    </lineage>
</organism>
<dbReference type="SUPFAM" id="SSF53098">
    <property type="entry name" value="Ribonuclease H-like"/>
    <property type="match status" value="1"/>
</dbReference>
<protein>
    <recommendedName>
        <fullName evidence="1">Integrase catalytic domain-containing protein</fullName>
    </recommendedName>
</protein>
<dbReference type="InterPro" id="IPR050900">
    <property type="entry name" value="Transposase_IS3/IS150/IS904"/>
</dbReference>
<dbReference type="InterPro" id="IPR001584">
    <property type="entry name" value="Integrase_cat-core"/>
</dbReference>
<dbReference type="Pfam" id="PF00665">
    <property type="entry name" value="rve"/>
    <property type="match status" value="1"/>
</dbReference>
<dbReference type="PANTHER" id="PTHR46889:SF7">
    <property type="entry name" value="TRANSPOSASE FOR INSERTION SEQUENCE ELEMENT IS904"/>
    <property type="match status" value="1"/>
</dbReference>
<dbReference type="Gene3D" id="3.30.420.10">
    <property type="entry name" value="Ribonuclease H-like superfamily/Ribonuclease H"/>
    <property type="match status" value="1"/>
</dbReference>
<gene>
    <name evidence="2" type="ORF">COX22_03600</name>
</gene>
<accession>A0A2G9ZLW3</accession>
<evidence type="ECO:0000313" key="2">
    <source>
        <dbReference type="EMBL" id="PIP33580.1"/>
    </source>
</evidence>
<evidence type="ECO:0000313" key="3">
    <source>
        <dbReference type="Proteomes" id="UP000230729"/>
    </source>
</evidence>
<dbReference type="InterPro" id="IPR048020">
    <property type="entry name" value="Transpos_IS3"/>
</dbReference>
<sequence length="332" mass="38506">MRIEIKGSQIGTDARQERSGIECAKKFFRFLRIPKHAIVRFAREQVALGLFSISRICILCGLSKNTYYNHRHPDDSFAAKYDYLKKLVEKVIKDDCRYGVERIKAALWEDHKVYVGRDALARLLRLWSLSLKRKNKKTKRSVIQEILIALSDRVNLLIRTAITEPIQAVSSDITEIRYNNGKDKAYLAVHKDIFGQMVYGFALGLTMEAKLVIDSLEMAKQSIRKLIKKIPDKLLCHSDQGSQYTSYEYTDRVLKSNMILSYSTPGTPTENPGQESFFGRLKEDCQDEFNEIKSFKELEKFIAKRMRYYNTKRIHTSTGLKAPFKFTRSFIK</sequence>
<feature type="domain" description="Integrase catalytic" evidence="1">
    <location>
        <begin position="161"/>
        <end position="331"/>
    </location>
</feature>
<dbReference type="InterPro" id="IPR036397">
    <property type="entry name" value="RNaseH_sf"/>
</dbReference>
<evidence type="ECO:0000259" key="1">
    <source>
        <dbReference type="PROSITE" id="PS50994"/>
    </source>
</evidence>
<dbReference type="Pfam" id="PF13333">
    <property type="entry name" value="rve_2"/>
    <property type="match status" value="1"/>
</dbReference>
<proteinExistence type="predicted"/>
<dbReference type="EMBL" id="PCSD01000088">
    <property type="protein sequence ID" value="PIP33580.1"/>
    <property type="molecule type" value="Genomic_DNA"/>
</dbReference>
<dbReference type="Proteomes" id="UP000230729">
    <property type="component" value="Unassembled WGS sequence"/>
</dbReference>
<dbReference type="GO" id="GO:0015074">
    <property type="term" value="P:DNA integration"/>
    <property type="evidence" value="ECO:0007669"/>
    <property type="project" value="InterPro"/>
</dbReference>